<dbReference type="Gene3D" id="3.40.50.720">
    <property type="entry name" value="NAD(P)-binding Rossmann-like Domain"/>
    <property type="match status" value="1"/>
</dbReference>
<comment type="similarity">
    <text evidence="1">Belongs to the NAD(P)-dependent epimerase/dehydratase family. Fucose synthase subfamily.</text>
</comment>
<evidence type="ECO:0000256" key="3">
    <source>
        <dbReference type="ARBA" id="ARBA00023002"/>
    </source>
</evidence>
<accession>A0A6C0E470</accession>
<dbReference type="InterPro" id="IPR001509">
    <property type="entry name" value="Epimerase_deHydtase"/>
</dbReference>
<dbReference type="InterPro" id="IPR036291">
    <property type="entry name" value="NAD(P)-bd_dom_sf"/>
</dbReference>
<dbReference type="Pfam" id="PF01370">
    <property type="entry name" value="Epimerase"/>
    <property type="match status" value="1"/>
</dbReference>
<feature type="domain" description="NAD-dependent epimerase/dehydratase" evidence="5">
    <location>
        <begin position="23"/>
        <end position="239"/>
    </location>
</feature>
<reference evidence="6" key="1">
    <citation type="journal article" date="2020" name="Nature">
        <title>Giant virus diversity and host interactions through global metagenomics.</title>
        <authorList>
            <person name="Schulz F."/>
            <person name="Roux S."/>
            <person name="Paez-Espino D."/>
            <person name="Jungbluth S."/>
            <person name="Walsh D.A."/>
            <person name="Denef V.J."/>
            <person name="McMahon K.D."/>
            <person name="Konstantinidis K.T."/>
            <person name="Eloe-Fadrosh E.A."/>
            <person name="Kyrpides N.C."/>
            <person name="Woyke T."/>
        </authorList>
    </citation>
    <scope>NUCLEOTIDE SEQUENCE</scope>
    <source>
        <strain evidence="6">GVMAG-M-3300023179-132</strain>
    </source>
</reference>
<evidence type="ECO:0000256" key="4">
    <source>
        <dbReference type="ARBA" id="ARBA00023235"/>
    </source>
</evidence>
<dbReference type="SUPFAM" id="SSF51735">
    <property type="entry name" value="NAD(P)-binding Rossmann-fold domains"/>
    <property type="match status" value="1"/>
</dbReference>
<dbReference type="AlphaFoldDB" id="A0A6C0E470"/>
<organism evidence="6">
    <name type="scientific">viral metagenome</name>
    <dbReference type="NCBI Taxonomy" id="1070528"/>
    <lineage>
        <taxon>unclassified sequences</taxon>
        <taxon>metagenomes</taxon>
        <taxon>organismal metagenomes</taxon>
    </lineage>
</organism>
<keyword evidence="3" id="KW-0560">Oxidoreductase</keyword>
<name>A0A6C0E470_9ZZZZ</name>
<sequence length="328" mass="37573">MADFIIGDLIETIDSYSTKPKLLITGGNGLVGSAFKDIAHEYEDKYEFIFLSSSDCDLTDYECTLSLFQSIRPNIVIHLAACVGGLYKNMNYKLDMFEKNVLINMNVLRSCHLTNIDRVICMLSTCIFPDDTTYPINEEMLHDGPPHYSNDAYAYAKRMMEVHCRAYNEQHKRNYSCIIPTNIYGKHDNYSLEDGHVIPSLIHKCYLAKKNNVDFEVRGTGRPLRQFILSTDLAHGIMQNIDRDFCANMIISTSEEITIGEVACLIAAEFDYEHRVKSNSNYSDGQYKKTADNSRFLSRNPGFNFTDFKVGIREAVEFFVENYDTCRK</sequence>
<dbReference type="GO" id="GO:0050577">
    <property type="term" value="F:GDP-L-fucose synthase activity"/>
    <property type="evidence" value="ECO:0007669"/>
    <property type="project" value="TreeGrafter"/>
</dbReference>
<dbReference type="Gene3D" id="3.90.25.10">
    <property type="entry name" value="UDP-galactose 4-epimerase, domain 1"/>
    <property type="match status" value="1"/>
</dbReference>
<evidence type="ECO:0000256" key="1">
    <source>
        <dbReference type="ARBA" id="ARBA00005959"/>
    </source>
</evidence>
<protein>
    <recommendedName>
        <fullName evidence="5">NAD-dependent epimerase/dehydratase domain-containing protein</fullName>
    </recommendedName>
</protein>
<dbReference type="InterPro" id="IPR028614">
    <property type="entry name" value="GDP_fucose/colitose_synth"/>
</dbReference>
<keyword evidence="4" id="KW-0413">Isomerase</keyword>
<dbReference type="GO" id="GO:0016853">
    <property type="term" value="F:isomerase activity"/>
    <property type="evidence" value="ECO:0007669"/>
    <property type="project" value="UniProtKB-KW"/>
</dbReference>
<evidence type="ECO:0000259" key="5">
    <source>
        <dbReference type="Pfam" id="PF01370"/>
    </source>
</evidence>
<keyword evidence="2" id="KW-0521">NADP</keyword>
<dbReference type="PANTHER" id="PTHR43238">
    <property type="entry name" value="GDP-L-FUCOSE SYNTHASE"/>
    <property type="match status" value="1"/>
</dbReference>
<dbReference type="PANTHER" id="PTHR43238:SF1">
    <property type="entry name" value="GDP-L-FUCOSE SYNTHASE"/>
    <property type="match status" value="1"/>
</dbReference>
<evidence type="ECO:0000313" key="6">
    <source>
        <dbReference type="EMBL" id="QHT23926.1"/>
    </source>
</evidence>
<dbReference type="HAMAP" id="MF_00956">
    <property type="entry name" value="GDP_fucose_synth"/>
    <property type="match status" value="1"/>
</dbReference>
<dbReference type="EMBL" id="MN739735">
    <property type="protein sequence ID" value="QHT23926.1"/>
    <property type="molecule type" value="Genomic_DNA"/>
</dbReference>
<proteinExistence type="inferred from homology"/>
<evidence type="ECO:0000256" key="2">
    <source>
        <dbReference type="ARBA" id="ARBA00022857"/>
    </source>
</evidence>